<evidence type="ECO:0000313" key="1">
    <source>
        <dbReference type="EMBL" id="GGQ42240.1"/>
    </source>
</evidence>
<reference evidence="1" key="2">
    <citation type="submission" date="2020-09" db="EMBL/GenBank/DDBJ databases">
        <authorList>
            <person name="Sun Q."/>
            <person name="Ohkuma M."/>
        </authorList>
    </citation>
    <scope>NUCLEOTIDE SEQUENCE</scope>
    <source>
        <strain evidence="1">JCM 3131</strain>
    </source>
</reference>
<dbReference type="Proteomes" id="UP000620156">
    <property type="component" value="Unassembled WGS sequence"/>
</dbReference>
<sequence length="63" mass="6900">MDAEEPGVTGAAPAPEEPLPDLLALDLAELRTVRHPVLREVLAELRERAARPSEVLWGFNNSL</sequence>
<dbReference type="EMBL" id="BMQK01000001">
    <property type="protein sequence ID" value="GGQ42240.1"/>
    <property type="molecule type" value="Genomic_DNA"/>
</dbReference>
<accession>A0A918B8Q4</accession>
<organism evidence="1 2">
    <name type="scientific">Streptomyces ruber</name>
    <dbReference type="NCBI Taxonomy" id="83378"/>
    <lineage>
        <taxon>Bacteria</taxon>
        <taxon>Bacillati</taxon>
        <taxon>Actinomycetota</taxon>
        <taxon>Actinomycetes</taxon>
        <taxon>Kitasatosporales</taxon>
        <taxon>Streptomycetaceae</taxon>
        <taxon>Streptomyces</taxon>
    </lineage>
</organism>
<dbReference type="InterPro" id="IPR026334">
    <property type="entry name" value="FxSxx-COOH"/>
</dbReference>
<dbReference type="AlphaFoldDB" id="A0A918B8Q4"/>
<protein>
    <recommendedName>
        <fullName evidence="3">FXSXX-COOH protein</fullName>
    </recommendedName>
</protein>
<keyword evidence="2" id="KW-1185">Reference proteome</keyword>
<dbReference type="RefSeq" id="WP_189215207.1">
    <property type="nucleotide sequence ID" value="NZ_BMQK01000001.1"/>
</dbReference>
<reference evidence="1" key="1">
    <citation type="journal article" date="2014" name="Int. J. Syst. Evol. Microbiol.">
        <title>Complete genome sequence of Corynebacterium casei LMG S-19264T (=DSM 44701T), isolated from a smear-ripened cheese.</title>
        <authorList>
            <consortium name="US DOE Joint Genome Institute (JGI-PGF)"/>
            <person name="Walter F."/>
            <person name="Albersmeier A."/>
            <person name="Kalinowski J."/>
            <person name="Ruckert C."/>
        </authorList>
    </citation>
    <scope>NUCLEOTIDE SEQUENCE</scope>
    <source>
        <strain evidence="1">JCM 3131</strain>
    </source>
</reference>
<proteinExistence type="predicted"/>
<evidence type="ECO:0008006" key="3">
    <source>
        <dbReference type="Google" id="ProtNLM"/>
    </source>
</evidence>
<evidence type="ECO:0000313" key="2">
    <source>
        <dbReference type="Proteomes" id="UP000620156"/>
    </source>
</evidence>
<dbReference type="NCBIfam" id="TIGR04268">
    <property type="entry name" value="FxSxx-COOH"/>
    <property type="match status" value="1"/>
</dbReference>
<comment type="caution">
    <text evidence="1">The sequence shown here is derived from an EMBL/GenBank/DDBJ whole genome shotgun (WGS) entry which is preliminary data.</text>
</comment>
<gene>
    <name evidence="1" type="ORF">GCM10010145_08700</name>
</gene>
<name>A0A918B8Q4_9ACTN</name>